<evidence type="ECO:0000256" key="2">
    <source>
        <dbReference type="ARBA" id="ARBA00023002"/>
    </source>
</evidence>
<dbReference type="Pfam" id="PF02826">
    <property type="entry name" value="2-Hacid_dh_C"/>
    <property type="match status" value="1"/>
</dbReference>
<dbReference type="SUPFAM" id="SSF52283">
    <property type="entry name" value="Formate/glycerate dehydrogenase catalytic domain-like"/>
    <property type="match status" value="1"/>
</dbReference>
<dbReference type="Proteomes" id="UP001596527">
    <property type="component" value="Unassembled WGS sequence"/>
</dbReference>
<proteinExistence type="inferred from homology"/>
<dbReference type="InterPro" id="IPR036291">
    <property type="entry name" value="NAD(P)-bd_dom_sf"/>
</dbReference>
<dbReference type="InterPro" id="IPR050857">
    <property type="entry name" value="D-2-hydroxyacid_DH"/>
</dbReference>
<keyword evidence="2 4" id="KW-0560">Oxidoreductase</keyword>
<dbReference type="CDD" id="cd12171">
    <property type="entry name" value="2-Hacid_dh_10"/>
    <property type="match status" value="1"/>
</dbReference>
<evidence type="ECO:0000256" key="4">
    <source>
        <dbReference type="RuleBase" id="RU003719"/>
    </source>
</evidence>
<name>A0ABW2SJ83_9ACTO</name>
<keyword evidence="3" id="KW-0520">NAD</keyword>
<feature type="domain" description="D-isomer specific 2-hydroxyacid dehydrogenase catalytic" evidence="5">
    <location>
        <begin position="54"/>
        <end position="331"/>
    </location>
</feature>
<gene>
    <name evidence="7" type="ORF">ACFQWG_01900</name>
</gene>
<accession>A0ABW2SJ83</accession>
<dbReference type="RefSeq" id="WP_380976166.1">
    <property type="nucleotide sequence ID" value="NZ_JBHTEF010000001.1"/>
</dbReference>
<feature type="domain" description="D-isomer specific 2-hydroxyacid dehydrogenase NAD-binding" evidence="6">
    <location>
        <begin position="133"/>
        <end position="308"/>
    </location>
</feature>
<dbReference type="PANTHER" id="PTHR42789:SF1">
    <property type="entry name" value="D-ISOMER SPECIFIC 2-HYDROXYACID DEHYDROGENASE FAMILY PROTEIN (AFU_ORTHOLOGUE AFUA_6G10090)"/>
    <property type="match status" value="1"/>
</dbReference>
<evidence type="ECO:0000313" key="7">
    <source>
        <dbReference type="EMBL" id="MFC7579980.1"/>
    </source>
</evidence>
<evidence type="ECO:0000259" key="5">
    <source>
        <dbReference type="Pfam" id="PF00389"/>
    </source>
</evidence>
<dbReference type="InterPro" id="IPR006139">
    <property type="entry name" value="D-isomer_2_OHA_DH_cat_dom"/>
</dbReference>
<dbReference type="SUPFAM" id="SSF51735">
    <property type="entry name" value="NAD(P)-binding Rossmann-fold domains"/>
    <property type="match status" value="1"/>
</dbReference>
<dbReference type="Pfam" id="PF00389">
    <property type="entry name" value="2-Hacid_dh"/>
    <property type="match status" value="1"/>
</dbReference>
<dbReference type="PANTHER" id="PTHR42789">
    <property type="entry name" value="D-ISOMER SPECIFIC 2-HYDROXYACID DEHYDROGENASE FAMILY PROTEIN (AFU_ORTHOLOGUE AFUA_6G10090)"/>
    <property type="match status" value="1"/>
</dbReference>
<protein>
    <submittedName>
        <fullName evidence="7">2-hydroxyacid dehydrogenase</fullName>
    </submittedName>
</protein>
<evidence type="ECO:0000256" key="1">
    <source>
        <dbReference type="ARBA" id="ARBA00005854"/>
    </source>
</evidence>
<comment type="caution">
    <text evidence="7">The sequence shown here is derived from an EMBL/GenBank/DDBJ whole genome shotgun (WGS) entry which is preliminary data.</text>
</comment>
<keyword evidence="8" id="KW-1185">Reference proteome</keyword>
<evidence type="ECO:0000256" key="3">
    <source>
        <dbReference type="ARBA" id="ARBA00023027"/>
    </source>
</evidence>
<dbReference type="Gene3D" id="3.40.50.720">
    <property type="entry name" value="NAD(P)-binding Rossmann-like Domain"/>
    <property type="match status" value="2"/>
</dbReference>
<comment type="similarity">
    <text evidence="1 4">Belongs to the D-isomer specific 2-hydroxyacid dehydrogenase family.</text>
</comment>
<organism evidence="7 8">
    <name type="scientific">Schaalia naturae</name>
    <dbReference type="NCBI Taxonomy" id="635203"/>
    <lineage>
        <taxon>Bacteria</taxon>
        <taxon>Bacillati</taxon>
        <taxon>Actinomycetota</taxon>
        <taxon>Actinomycetes</taxon>
        <taxon>Actinomycetales</taxon>
        <taxon>Actinomycetaceae</taxon>
        <taxon>Schaalia</taxon>
    </lineage>
</organism>
<dbReference type="InterPro" id="IPR006140">
    <property type="entry name" value="D-isomer_DH_NAD-bd"/>
</dbReference>
<sequence>MKILCIADDLIPEGYLAEGLAATPPLAEAAEIRRWRHDSIDALQADNLRIEQAGPEAVEPPADIFEDIGRFDAVITQFCPVPASVIERGTRLRVIGVLRGGTENVDRAAAAAHGIQVINTPGRNAEAVAEFTLGMILSETRNIARSDANLRRGSWDRDFPNGSAVPEIEGKTVGIVGLGQIGRRVASFVRVMGATVAYFDPMVPQADGFDRYTDLTELAAASDILCVHARLTPQTHRLVSREVLSVMRPKAILVNTARSGLVDEEALIEALQGGRLAGAAIDTFDVEPLPPDSPFLTLRNVTLTAHLAGSTIDAFKKTPRLLAPRVLDALRGE</sequence>
<dbReference type="EMBL" id="JBHTEF010000001">
    <property type="protein sequence ID" value="MFC7579980.1"/>
    <property type="molecule type" value="Genomic_DNA"/>
</dbReference>
<reference evidence="8" key="1">
    <citation type="journal article" date="2019" name="Int. J. Syst. Evol. Microbiol.">
        <title>The Global Catalogue of Microorganisms (GCM) 10K type strain sequencing project: providing services to taxonomists for standard genome sequencing and annotation.</title>
        <authorList>
            <consortium name="The Broad Institute Genomics Platform"/>
            <consortium name="The Broad Institute Genome Sequencing Center for Infectious Disease"/>
            <person name="Wu L."/>
            <person name="Ma J."/>
        </authorList>
    </citation>
    <scope>NUCLEOTIDE SEQUENCE [LARGE SCALE GENOMIC DNA]</scope>
    <source>
        <strain evidence="8">CCUG 56698</strain>
    </source>
</reference>
<evidence type="ECO:0000259" key="6">
    <source>
        <dbReference type="Pfam" id="PF02826"/>
    </source>
</evidence>
<evidence type="ECO:0000313" key="8">
    <source>
        <dbReference type="Proteomes" id="UP001596527"/>
    </source>
</evidence>